<feature type="domain" description="Transcriptional coactivator p15 (PC4) C-terminal" evidence="1">
    <location>
        <begin position="28"/>
        <end position="69"/>
    </location>
</feature>
<dbReference type="InterPro" id="IPR009044">
    <property type="entry name" value="ssDNA-bd_transcriptional_reg"/>
</dbReference>
<dbReference type="Pfam" id="PF02229">
    <property type="entry name" value="PC4"/>
    <property type="match status" value="1"/>
</dbReference>
<evidence type="ECO:0000313" key="2">
    <source>
        <dbReference type="EMBL" id="TYO64635.1"/>
    </source>
</evidence>
<organism evidence="2 3">
    <name type="scientific">Bradyrhizobium hipponense</name>
    <dbReference type="NCBI Taxonomy" id="2605638"/>
    <lineage>
        <taxon>Bacteria</taxon>
        <taxon>Pseudomonadati</taxon>
        <taxon>Pseudomonadota</taxon>
        <taxon>Alphaproteobacteria</taxon>
        <taxon>Hyphomicrobiales</taxon>
        <taxon>Nitrobacteraceae</taxon>
        <taxon>Bradyrhizobium</taxon>
    </lineage>
</organism>
<accession>A0A5S4YMQ9</accession>
<keyword evidence="3" id="KW-1185">Reference proteome</keyword>
<dbReference type="RefSeq" id="WP_148741264.1">
    <property type="nucleotide sequence ID" value="NZ_VSTH01000064.1"/>
</dbReference>
<dbReference type="SUPFAM" id="SSF54447">
    <property type="entry name" value="ssDNA-binding transcriptional regulator domain"/>
    <property type="match status" value="1"/>
</dbReference>
<proteinExistence type="predicted"/>
<comment type="caution">
    <text evidence="2">The sequence shown here is derived from an EMBL/GenBank/DDBJ whole genome shotgun (WGS) entry which is preliminary data.</text>
</comment>
<sequence length="92" mass="10454">MAARKPELPEPVVVDRFFSNRRKDVITTTLQTFKGHTLVDLRKHVHDKEGKIHPTTKGITMKVTRLLDLQRAINKALIKAQELGLLEGDEAE</sequence>
<dbReference type="AlphaFoldDB" id="A0A5S4YMQ9"/>
<protein>
    <recommendedName>
        <fullName evidence="1">Transcriptional coactivator p15 (PC4) C-terminal domain-containing protein</fullName>
    </recommendedName>
</protein>
<dbReference type="GO" id="GO:0006355">
    <property type="term" value="P:regulation of DNA-templated transcription"/>
    <property type="evidence" value="ECO:0007669"/>
    <property type="project" value="InterPro"/>
</dbReference>
<reference evidence="2 3" key="1">
    <citation type="submission" date="2019-08" db="EMBL/GenBank/DDBJ databases">
        <title>Bradyrhizobium hipponensis sp. nov., a rhizobium isolated from a Lupinus angustifolius root nodule in Tunisia.</title>
        <authorList>
            <person name="Off K."/>
            <person name="Rejili M."/>
            <person name="Mars M."/>
            <person name="Brachmann A."/>
            <person name="Marin M."/>
        </authorList>
    </citation>
    <scope>NUCLEOTIDE SEQUENCE [LARGE SCALE GENOMIC DNA]</scope>
    <source>
        <strain evidence="3">aSej3</strain>
    </source>
</reference>
<dbReference type="Proteomes" id="UP000324797">
    <property type="component" value="Unassembled WGS sequence"/>
</dbReference>
<dbReference type="InterPro" id="IPR003173">
    <property type="entry name" value="PC4_C"/>
</dbReference>
<dbReference type="EMBL" id="VSTH01000064">
    <property type="protein sequence ID" value="TYO64635.1"/>
    <property type="molecule type" value="Genomic_DNA"/>
</dbReference>
<gene>
    <name evidence="2" type="ORF">FXV83_20775</name>
</gene>
<evidence type="ECO:0000259" key="1">
    <source>
        <dbReference type="Pfam" id="PF02229"/>
    </source>
</evidence>
<dbReference type="GO" id="GO:0003677">
    <property type="term" value="F:DNA binding"/>
    <property type="evidence" value="ECO:0007669"/>
    <property type="project" value="InterPro"/>
</dbReference>
<name>A0A5S4YMQ9_9BRAD</name>
<dbReference type="Gene3D" id="2.30.31.10">
    <property type="entry name" value="Transcriptional Coactivator Pc4, Chain A"/>
    <property type="match status" value="1"/>
</dbReference>
<evidence type="ECO:0000313" key="3">
    <source>
        <dbReference type="Proteomes" id="UP000324797"/>
    </source>
</evidence>